<evidence type="ECO:0000256" key="1">
    <source>
        <dbReference type="ARBA" id="ARBA00004141"/>
    </source>
</evidence>
<comment type="subcellular location">
    <subcellularLocation>
        <location evidence="1">Membrane</location>
        <topology evidence="1">Multi-pass membrane protein</topology>
    </subcellularLocation>
</comment>
<protein>
    <recommendedName>
        <fullName evidence="9">Cora-domain-containing protein</fullName>
    </recommendedName>
</protein>
<feature type="transmembrane region" description="Helical" evidence="6">
    <location>
        <begin position="316"/>
        <end position="338"/>
    </location>
</feature>
<dbReference type="EMBL" id="KZ613780">
    <property type="protein sequence ID" value="PMD63706.1"/>
    <property type="molecule type" value="Genomic_DNA"/>
</dbReference>
<evidence type="ECO:0000313" key="8">
    <source>
        <dbReference type="Proteomes" id="UP000235371"/>
    </source>
</evidence>
<evidence type="ECO:0000256" key="5">
    <source>
        <dbReference type="SAM" id="MobiDB-lite"/>
    </source>
</evidence>
<keyword evidence="8" id="KW-1185">Reference proteome</keyword>
<dbReference type="Proteomes" id="UP000235371">
    <property type="component" value="Unassembled WGS sequence"/>
</dbReference>
<dbReference type="AlphaFoldDB" id="A0A2J6TL25"/>
<dbReference type="GeneID" id="36585955"/>
<evidence type="ECO:0000256" key="4">
    <source>
        <dbReference type="ARBA" id="ARBA00023136"/>
    </source>
</evidence>
<gene>
    <name evidence="7" type="ORF">K444DRAFT_584624</name>
</gene>
<keyword evidence="3 6" id="KW-1133">Transmembrane helix</keyword>
<dbReference type="Gene3D" id="1.20.58.340">
    <property type="entry name" value="Magnesium transport protein CorA, transmembrane region"/>
    <property type="match status" value="1"/>
</dbReference>
<feature type="region of interest" description="Disordered" evidence="5">
    <location>
        <begin position="1"/>
        <end position="25"/>
    </location>
</feature>
<proteinExistence type="predicted"/>
<dbReference type="RefSeq" id="XP_024740610.1">
    <property type="nucleotide sequence ID" value="XM_024877878.1"/>
</dbReference>
<evidence type="ECO:0000256" key="3">
    <source>
        <dbReference type="ARBA" id="ARBA00022989"/>
    </source>
</evidence>
<organism evidence="7 8">
    <name type="scientific">Hyaloscypha bicolor E</name>
    <dbReference type="NCBI Taxonomy" id="1095630"/>
    <lineage>
        <taxon>Eukaryota</taxon>
        <taxon>Fungi</taxon>
        <taxon>Dikarya</taxon>
        <taxon>Ascomycota</taxon>
        <taxon>Pezizomycotina</taxon>
        <taxon>Leotiomycetes</taxon>
        <taxon>Helotiales</taxon>
        <taxon>Hyaloscyphaceae</taxon>
        <taxon>Hyaloscypha</taxon>
        <taxon>Hyaloscypha bicolor</taxon>
    </lineage>
</organism>
<dbReference type="InterPro" id="IPR045863">
    <property type="entry name" value="CorA_TM1_TM2"/>
</dbReference>
<evidence type="ECO:0008006" key="9">
    <source>
        <dbReference type="Google" id="ProtNLM"/>
    </source>
</evidence>
<reference evidence="7 8" key="1">
    <citation type="submission" date="2016-04" db="EMBL/GenBank/DDBJ databases">
        <title>A degradative enzymes factory behind the ericoid mycorrhizal symbiosis.</title>
        <authorList>
            <consortium name="DOE Joint Genome Institute"/>
            <person name="Martino E."/>
            <person name="Morin E."/>
            <person name="Grelet G."/>
            <person name="Kuo A."/>
            <person name="Kohler A."/>
            <person name="Daghino S."/>
            <person name="Barry K."/>
            <person name="Choi C."/>
            <person name="Cichocki N."/>
            <person name="Clum A."/>
            <person name="Copeland A."/>
            <person name="Hainaut M."/>
            <person name="Haridas S."/>
            <person name="Labutti K."/>
            <person name="Lindquist E."/>
            <person name="Lipzen A."/>
            <person name="Khouja H.-R."/>
            <person name="Murat C."/>
            <person name="Ohm R."/>
            <person name="Olson A."/>
            <person name="Spatafora J."/>
            <person name="Veneault-Fourrey C."/>
            <person name="Henrissat B."/>
            <person name="Grigoriev I."/>
            <person name="Martin F."/>
            <person name="Perotto S."/>
        </authorList>
    </citation>
    <scope>NUCLEOTIDE SEQUENCE [LARGE SCALE GENOMIC DNA]</scope>
    <source>
        <strain evidence="7 8">E</strain>
    </source>
</reference>
<evidence type="ECO:0000313" key="7">
    <source>
        <dbReference type="EMBL" id="PMD63706.1"/>
    </source>
</evidence>
<name>A0A2J6TL25_9HELO</name>
<sequence length="397" mass="45121">MYVDPLEDTNIGADRKGSSITQDNSVSPFNIDEDSMCEVLKRHQVPSGFLDVICRFGDRQVFSDEGVGSVICNNPNSSCRDIFYQLRYAERNGRKHGDPWSLRQTGVYHRYSMPAVGVGQNFCLLLHPMQNSKAQKRISMAASTGMTSRTIGLDPVRLHVLIMSSYVNNWCWYLRYNTKNYLELEDMLMTSDLRDREDYLGMNFNTLQALRHLAAKLIPIPAILRNTISIITALQTMNNSLPGPHDEQRVAETSYQLKACSSRLEGYISATDVLQQRIENMTKFLADGLNLQNQDISAEINNHLLTLTKDTVDDSATVRIITLVTLTYLPASFITGLFGMNFFSFNSNTRTLLISKSFWIYVAVTIPLTFLTLGYWKYGSWHQKKQRLKDFAALRTA</sequence>
<dbReference type="GO" id="GO:0046873">
    <property type="term" value="F:metal ion transmembrane transporter activity"/>
    <property type="evidence" value="ECO:0007669"/>
    <property type="project" value="InterPro"/>
</dbReference>
<feature type="transmembrane region" description="Helical" evidence="6">
    <location>
        <begin position="358"/>
        <end position="378"/>
    </location>
</feature>
<accession>A0A2J6TL25</accession>
<evidence type="ECO:0000256" key="6">
    <source>
        <dbReference type="SAM" id="Phobius"/>
    </source>
</evidence>
<keyword evidence="4 6" id="KW-0472">Membrane</keyword>
<evidence type="ECO:0000256" key="2">
    <source>
        <dbReference type="ARBA" id="ARBA00022692"/>
    </source>
</evidence>
<dbReference type="SUPFAM" id="SSF144083">
    <property type="entry name" value="Magnesium transport protein CorA, transmembrane region"/>
    <property type="match status" value="1"/>
</dbReference>
<dbReference type="OrthoDB" id="5396681at2759"/>
<dbReference type="InParanoid" id="A0A2J6TL25"/>
<keyword evidence="2 6" id="KW-0812">Transmembrane</keyword>
<dbReference type="GO" id="GO:0016020">
    <property type="term" value="C:membrane"/>
    <property type="evidence" value="ECO:0007669"/>
    <property type="project" value="UniProtKB-SubCell"/>
</dbReference>